<reference evidence="5" key="1">
    <citation type="submission" date="2016-11" db="UniProtKB">
        <authorList>
            <consortium name="WormBaseParasite"/>
        </authorList>
    </citation>
    <scope>IDENTIFICATION</scope>
</reference>
<dbReference type="InterPro" id="IPR017853">
    <property type="entry name" value="GH"/>
</dbReference>
<dbReference type="Proteomes" id="UP000095283">
    <property type="component" value="Unplaced"/>
</dbReference>
<dbReference type="InterPro" id="IPR001223">
    <property type="entry name" value="Glyco_hydro18_cat"/>
</dbReference>
<proteinExistence type="inferred from homology"/>
<keyword evidence="4" id="KW-1185">Reference proteome</keyword>
<protein>
    <recommendedName>
        <fullName evidence="2">Chitinase domain-containing protein 1</fullName>
    </recommendedName>
</protein>
<dbReference type="InterPro" id="IPR029070">
    <property type="entry name" value="Chitinase_insertion_sf"/>
</dbReference>
<comment type="similarity">
    <text evidence="1">Belongs to the glycosyl hydrolase 18 family.</text>
</comment>
<accession>A0A1I7XUK1</accession>
<evidence type="ECO:0000313" key="5">
    <source>
        <dbReference type="WBParaSite" id="Hba_21505"/>
    </source>
</evidence>
<dbReference type="GO" id="GO:0012505">
    <property type="term" value="C:endomembrane system"/>
    <property type="evidence" value="ECO:0007669"/>
    <property type="project" value="TreeGrafter"/>
</dbReference>
<evidence type="ECO:0000259" key="3">
    <source>
        <dbReference type="PROSITE" id="PS51910"/>
    </source>
</evidence>
<dbReference type="WBParaSite" id="Hba_21505">
    <property type="protein sequence ID" value="Hba_21505"/>
    <property type="gene ID" value="Hba_21505"/>
</dbReference>
<evidence type="ECO:0000256" key="2">
    <source>
        <dbReference type="ARBA" id="ARBA00040976"/>
    </source>
</evidence>
<dbReference type="Gene3D" id="3.10.50.10">
    <property type="match status" value="1"/>
</dbReference>
<feature type="domain" description="GH18" evidence="3">
    <location>
        <begin position="36"/>
        <end position="356"/>
    </location>
</feature>
<dbReference type="PANTHER" id="PTHR46066:SF2">
    <property type="entry name" value="CHITINASE DOMAIN-CONTAINING PROTEIN 1"/>
    <property type="match status" value="1"/>
</dbReference>
<dbReference type="PROSITE" id="PS51910">
    <property type="entry name" value="GH18_2"/>
    <property type="match status" value="1"/>
</dbReference>
<organism evidence="4 5">
    <name type="scientific">Heterorhabditis bacteriophora</name>
    <name type="common">Entomopathogenic nematode worm</name>
    <dbReference type="NCBI Taxonomy" id="37862"/>
    <lineage>
        <taxon>Eukaryota</taxon>
        <taxon>Metazoa</taxon>
        <taxon>Ecdysozoa</taxon>
        <taxon>Nematoda</taxon>
        <taxon>Chromadorea</taxon>
        <taxon>Rhabditida</taxon>
        <taxon>Rhabditina</taxon>
        <taxon>Rhabditomorpha</taxon>
        <taxon>Strongyloidea</taxon>
        <taxon>Heterorhabditidae</taxon>
        <taxon>Heterorhabditis</taxon>
    </lineage>
</organism>
<name>A0A1I7XUK1_HETBA</name>
<dbReference type="Gene3D" id="3.20.20.80">
    <property type="entry name" value="Glycosidases"/>
    <property type="match status" value="1"/>
</dbReference>
<evidence type="ECO:0000313" key="4">
    <source>
        <dbReference type="Proteomes" id="UP000095283"/>
    </source>
</evidence>
<dbReference type="Pfam" id="PF00704">
    <property type="entry name" value="Glyco_hydro_18"/>
    <property type="match status" value="1"/>
</dbReference>
<dbReference type="GO" id="GO:0005975">
    <property type="term" value="P:carbohydrate metabolic process"/>
    <property type="evidence" value="ECO:0007669"/>
    <property type="project" value="InterPro"/>
</dbReference>
<sequence length="356" mass="40957">MFTGIQTMFLRTYILCILFEFSYELGKSDRKHTKTKNVLLFPPESVRKHTVLNDNDNVDYSNKRRFGKPVLAYITPLTPQGVNTRSGCEILGTHDIDRDWLEELRKNNSALKVVPRVLFDNWPVDDITRFFQNEIWSNRCMMELTNFLARNQFDGAVVELWTSTMVQTRGLASQYMVELLNSWGNAFHMKNMEIIVPVGPPLSADYQQTGMFSTSFLHELTNVDYVQIMTYDYSSQSPAGIAPYTWVEQSISTILSGSSHLADKLLLGVNYYGYEYSHGRVEPVIFDRFLSVLKETNTELEWDTVAKEHMLKTSDSVIYYPSLTSIELRLNLARNFGIGVGIWDYGQGLNYFSQLL</sequence>
<dbReference type="GO" id="GO:0070492">
    <property type="term" value="F:oligosaccharide binding"/>
    <property type="evidence" value="ECO:0007669"/>
    <property type="project" value="TreeGrafter"/>
</dbReference>
<dbReference type="SUPFAM" id="SSF51445">
    <property type="entry name" value="(Trans)glycosidases"/>
    <property type="match status" value="1"/>
</dbReference>
<dbReference type="AlphaFoldDB" id="A0A1I7XUK1"/>
<dbReference type="PANTHER" id="PTHR46066">
    <property type="entry name" value="CHITINASE DOMAIN-CONTAINING PROTEIN 1 FAMILY MEMBER"/>
    <property type="match status" value="1"/>
</dbReference>
<evidence type="ECO:0000256" key="1">
    <source>
        <dbReference type="ARBA" id="ARBA00009336"/>
    </source>
</evidence>